<dbReference type="PRINTS" id="PR00033">
    <property type="entry name" value="HTHASNC"/>
</dbReference>
<evidence type="ECO:0000256" key="2">
    <source>
        <dbReference type="ARBA" id="ARBA00023125"/>
    </source>
</evidence>
<dbReference type="InterPro" id="IPR019887">
    <property type="entry name" value="Tscrpt_reg_AsnC/Lrp_C"/>
</dbReference>
<dbReference type="AlphaFoldDB" id="A0A941IYW3"/>
<dbReference type="InterPro" id="IPR019888">
    <property type="entry name" value="Tscrpt_reg_AsnC-like"/>
</dbReference>
<dbReference type="InterPro" id="IPR036390">
    <property type="entry name" value="WH_DNA-bd_sf"/>
</dbReference>
<dbReference type="InterPro" id="IPR011008">
    <property type="entry name" value="Dimeric_a/b-barrel"/>
</dbReference>
<name>A0A941IYW3_9BACT</name>
<dbReference type="PROSITE" id="PS00519">
    <property type="entry name" value="HTH_ASNC_1"/>
    <property type="match status" value="1"/>
</dbReference>
<dbReference type="PANTHER" id="PTHR30154">
    <property type="entry name" value="LEUCINE-RESPONSIVE REGULATORY PROTEIN"/>
    <property type="match status" value="1"/>
</dbReference>
<keyword evidence="2" id="KW-0238">DNA-binding</keyword>
<dbReference type="Pfam" id="PF01037">
    <property type="entry name" value="AsnC_trans_reg"/>
    <property type="match status" value="1"/>
</dbReference>
<dbReference type="InterPro" id="IPR036388">
    <property type="entry name" value="WH-like_DNA-bd_sf"/>
</dbReference>
<dbReference type="InterPro" id="IPR000485">
    <property type="entry name" value="AsnC-type_HTH_dom"/>
</dbReference>
<keyword evidence="3" id="KW-0804">Transcription</keyword>
<evidence type="ECO:0000256" key="3">
    <source>
        <dbReference type="ARBA" id="ARBA00023163"/>
    </source>
</evidence>
<evidence type="ECO:0000259" key="4">
    <source>
        <dbReference type="PROSITE" id="PS50956"/>
    </source>
</evidence>
<protein>
    <submittedName>
        <fullName evidence="5">Lrp/AsnC family transcriptional regulator</fullName>
    </submittedName>
</protein>
<reference evidence="5" key="2">
    <citation type="submission" date="2021-04" db="EMBL/GenBank/DDBJ databases">
        <authorList>
            <person name="Zhang T."/>
            <person name="Zhang Y."/>
            <person name="Lu D."/>
            <person name="Zuo D."/>
            <person name="Du Z."/>
        </authorList>
    </citation>
    <scope>NUCLEOTIDE SEQUENCE</scope>
    <source>
        <strain evidence="5">JR1</strain>
    </source>
</reference>
<organism evidence="5 6">
    <name type="scientific">Carboxylicivirga sediminis</name>
    <dbReference type="NCBI Taxonomy" id="2006564"/>
    <lineage>
        <taxon>Bacteria</taxon>
        <taxon>Pseudomonadati</taxon>
        <taxon>Bacteroidota</taxon>
        <taxon>Bacteroidia</taxon>
        <taxon>Marinilabiliales</taxon>
        <taxon>Marinilabiliaceae</taxon>
        <taxon>Carboxylicivirga</taxon>
    </lineage>
</organism>
<keyword evidence="1" id="KW-0805">Transcription regulation</keyword>
<dbReference type="CDD" id="cd00090">
    <property type="entry name" value="HTH_ARSR"/>
    <property type="match status" value="1"/>
</dbReference>
<gene>
    <name evidence="5" type="ORF">KDU71_17765</name>
</gene>
<accession>A0A941IYW3</accession>
<reference evidence="5" key="1">
    <citation type="journal article" date="2018" name="Int. J. Syst. Evol. Microbiol.">
        <title>Carboxylicivirga sediminis sp. nov., isolated from coastal sediment.</title>
        <authorList>
            <person name="Wang F.Q."/>
            <person name="Ren L.H."/>
            <person name="Zou R.J."/>
            <person name="Sun Y.Z."/>
            <person name="Liu X.J."/>
            <person name="Jiang F."/>
            <person name="Liu L.J."/>
        </authorList>
    </citation>
    <scope>NUCLEOTIDE SEQUENCE</scope>
    <source>
        <strain evidence="5">JR1</strain>
    </source>
</reference>
<dbReference type="InterPro" id="IPR019885">
    <property type="entry name" value="Tscrpt_reg_HTH_AsnC-type_CS"/>
</dbReference>
<dbReference type="PANTHER" id="PTHR30154:SF34">
    <property type="entry name" value="TRANSCRIPTIONAL REGULATOR AZLB"/>
    <property type="match status" value="1"/>
</dbReference>
<dbReference type="EMBL" id="JAGTAR010000031">
    <property type="protein sequence ID" value="MBR8537420.1"/>
    <property type="molecule type" value="Genomic_DNA"/>
</dbReference>
<dbReference type="RefSeq" id="WP_212192443.1">
    <property type="nucleotide sequence ID" value="NZ_JAGTAR010000031.1"/>
</dbReference>
<comment type="caution">
    <text evidence="5">The sequence shown here is derived from an EMBL/GenBank/DDBJ whole genome shotgun (WGS) entry which is preliminary data.</text>
</comment>
<dbReference type="GO" id="GO:0005829">
    <property type="term" value="C:cytosol"/>
    <property type="evidence" value="ECO:0007669"/>
    <property type="project" value="TreeGrafter"/>
</dbReference>
<dbReference type="InterPro" id="IPR011991">
    <property type="entry name" value="ArsR-like_HTH"/>
</dbReference>
<dbReference type="GO" id="GO:0043565">
    <property type="term" value="F:sequence-specific DNA binding"/>
    <property type="evidence" value="ECO:0007669"/>
    <property type="project" value="InterPro"/>
</dbReference>
<dbReference type="SUPFAM" id="SSF54909">
    <property type="entry name" value="Dimeric alpha+beta barrel"/>
    <property type="match status" value="1"/>
</dbReference>
<evidence type="ECO:0000256" key="1">
    <source>
        <dbReference type="ARBA" id="ARBA00023015"/>
    </source>
</evidence>
<dbReference type="Gene3D" id="1.10.10.10">
    <property type="entry name" value="Winged helix-like DNA-binding domain superfamily/Winged helix DNA-binding domain"/>
    <property type="match status" value="1"/>
</dbReference>
<dbReference type="Gene3D" id="3.30.70.920">
    <property type="match status" value="1"/>
</dbReference>
<dbReference type="GO" id="GO:0043200">
    <property type="term" value="P:response to amino acid"/>
    <property type="evidence" value="ECO:0007669"/>
    <property type="project" value="TreeGrafter"/>
</dbReference>
<feature type="domain" description="HTH asnC-type" evidence="4">
    <location>
        <begin position="12"/>
        <end position="73"/>
    </location>
</feature>
<evidence type="ECO:0000313" key="5">
    <source>
        <dbReference type="EMBL" id="MBR8537420.1"/>
    </source>
</evidence>
<dbReference type="Pfam" id="PF13412">
    <property type="entry name" value="HTH_24"/>
    <property type="match status" value="1"/>
</dbReference>
<proteinExistence type="predicted"/>
<keyword evidence="6" id="KW-1185">Reference proteome</keyword>
<evidence type="ECO:0000313" key="6">
    <source>
        <dbReference type="Proteomes" id="UP000679220"/>
    </source>
</evidence>
<dbReference type="PROSITE" id="PS50956">
    <property type="entry name" value="HTH_ASNC_2"/>
    <property type="match status" value="1"/>
</dbReference>
<sequence>MNKTENFSRINLDETDKKLLSLLQQNAKMTTKQLAHHLNLSTTPVFERIKRLERTGVIEKYVAIVNKEKVGKELVAICNVSLKQHSHDVIREFEQEIAKLPEVIECLHIAGMFDYILKIITKNMDTYHNFIYNKLASVNNVGNVQSSFVMREIKSGTELYLD</sequence>
<dbReference type="Proteomes" id="UP000679220">
    <property type="component" value="Unassembled WGS sequence"/>
</dbReference>
<dbReference type="GO" id="GO:0006355">
    <property type="term" value="P:regulation of DNA-templated transcription"/>
    <property type="evidence" value="ECO:0007669"/>
    <property type="project" value="UniProtKB-ARBA"/>
</dbReference>
<dbReference type="SUPFAM" id="SSF46785">
    <property type="entry name" value="Winged helix' DNA-binding domain"/>
    <property type="match status" value="1"/>
</dbReference>
<dbReference type="SMART" id="SM00344">
    <property type="entry name" value="HTH_ASNC"/>
    <property type="match status" value="1"/>
</dbReference>